<accession>E8R864</accession>
<dbReference type="KEGG" id="dmu:Desmu_0371"/>
<dbReference type="RefSeq" id="WP_013561912.1">
    <property type="nucleotide sequence ID" value="NC_014961.1"/>
</dbReference>
<proteinExistence type="predicted"/>
<evidence type="ECO:0000313" key="2">
    <source>
        <dbReference type="Proteomes" id="UP000001068"/>
    </source>
</evidence>
<reference evidence="1 2" key="2">
    <citation type="journal article" date="2011" name="Stand. Genomic Sci.">
        <title>Complete genome sequence of Desulfurococcus mucosus type strain (O7/1).</title>
        <authorList>
            <person name="Wirth R."/>
            <person name="Chertkov O."/>
            <person name="Held B."/>
            <person name="Lapidus A."/>
            <person name="Nolan M."/>
            <person name="Lucas S."/>
            <person name="Hammon N."/>
            <person name="Deshpande S."/>
            <person name="Cheng J.F."/>
            <person name="Tapia R."/>
            <person name="Han C."/>
            <person name="Goodwin L."/>
            <person name="Pitluck S."/>
            <person name="Liolios K."/>
            <person name="Ioanna P."/>
            <person name="Ivanova N."/>
            <person name="Mavromatis K."/>
            <person name="Mikhailova N."/>
            <person name="Pati A."/>
            <person name="Chen A."/>
            <person name="Palaniappan K."/>
            <person name="Land M."/>
            <person name="Hauser L."/>
            <person name="Chang Y.J."/>
            <person name="Jeffries C.D."/>
            <person name="Bilek Y."/>
            <person name="Hader T."/>
            <person name="Rohde M."/>
            <person name="Spring S."/>
            <person name="Sikorski J."/>
            <person name="Goker M."/>
            <person name="Woyke T."/>
            <person name="Bristow J."/>
            <person name="Eisen J.A."/>
            <person name="Markowitz V."/>
            <person name="Hugenholtz P."/>
            <person name="Kyrpides N.C."/>
            <person name="Klenk H.P."/>
        </authorList>
    </citation>
    <scope>NUCLEOTIDE SEQUENCE [LARGE SCALE GENOMIC DNA]</scope>
    <source>
        <strain evidence="2">ATCC 35584 / DSM 2162 / JCM 9187 / O7/1</strain>
    </source>
</reference>
<dbReference type="Proteomes" id="UP000001068">
    <property type="component" value="Chromosome"/>
</dbReference>
<reference evidence="2" key="1">
    <citation type="submission" date="2010-11" db="EMBL/GenBank/DDBJ databases">
        <title>The complete genome of Desulfurococcus mucosus DSM 2162.</title>
        <authorList>
            <consortium name="US DOE Joint Genome Institute (JGI-PGF)"/>
            <person name="Lucas S."/>
            <person name="Copeland A."/>
            <person name="Lapidus A."/>
            <person name="Bruce D."/>
            <person name="Goodwin L."/>
            <person name="Pitluck S."/>
            <person name="Kyrpides N."/>
            <person name="Mavromatis K."/>
            <person name="Pagani I."/>
            <person name="Ivanova N."/>
            <person name="Ovchinnikova G."/>
            <person name="Chertkov O."/>
            <person name="Held B."/>
            <person name="Brettin T."/>
            <person name="Detter J.C."/>
            <person name="Tapia R."/>
            <person name="Han C."/>
            <person name="Land M."/>
            <person name="Hauser L."/>
            <person name="Markowitz V."/>
            <person name="Cheng J.-F."/>
            <person name="Hugenholtz P."/>
            <person name="Woyke T."/>
            <person name="Wu D."/>
            <person name="Wirth R."/>
            <person name="Bilek Y."/>
            <person name="Hader T."/>
            <person name="Klenk H.-P."/>
            <person name="Eisen J.A."/>
        </authorList>
    </citation>
    <scope>NUCLEOTIDE SEQUENCE [LARGE SCALE GENOMIC DNA]</scope>
    <source>
        <strain evidence="2">ATCC 35584 / DSM 2162 / JCM 9187 / O7/1</strain>
    </source>
</reference>
<evidence type="ECO:0000313" key="1">
    <source>
        <dbReference type="EMBL" id="ADV64690.1"/>
    </source>
</evidence>
<dbReference type="STRING" id="765177.Desmu_0371"/>
<protein>
    <submittedName>
        <fullName evidence="1">Uncharacterized protein</fullName>
    </submittedName>
</protein>
<sequence length="168" mass="18752">MELEAGFEARYDALLYDPGEYVKTLVDDAVYMLKLYKETGEDHALAGFIKLFNKYLEAVSPLKYVPGLVERLGERVELRLWDVDFDYEALRRLMSLVYEVKDRGNTGSLEAGVRELAGLVSYFMAKVGVPLRELGGFNGLLGCRGCWTSDPSLMATLATVLLILATNP</sequence>
<name>E8R864_DESM0</name>
<dbReference type="GeneID" id="10153064"/>
<dbReference type="eggNOG" id="arCOG05955">
    <property type="taxonomic scope" value="Archaea"/>
</dbReference>
<dbReference type="EMBL" id="CP002363">
    <property type="protein sequence ID" value="ADV64690.1"/>
    <property type="molecule type" value="Genomic_DNA"/>
</dbReference>
<dbReference type="OrthoDB" id="34159at2157"/>
<dbReference type="HOGENOM" id="CLU_1607079_0_0_2"/>
<keyword evidence="2" id="KW-1185">Reference proteome</keyword>
<organism evidence="1 2">
    <name type="scientific">Desulfurococcus mucosus (strain ATCC 35584 / DSM 2162 / JCM 9187 / O7/1)</name>
    <dbReference type="NCBI Taxonomy" id="765177"/>
    <lineage>
        <taxon>Archaea</taxon>
        <taxon>Thermoproteota</taxon>
        <taxon>Thermoprotei</taxon>
        <taxon>Desulfurococcales</taxon>
        <taxon>Desulfurococcaceae</taxon>
        <taxon>Desulfurococcus</taxon>
    </lineage>
</organism>
<gene>
    <name evidence="1" type="ordered locus">Desmu_0371</name>
</gene>
<dbReference type="AlphaFoldDB" id="E8R864"/>